<protein>
    <submittedName>
        <fullName evidence="2">Uncharacterized protein</fullName>
    </submittedName>
</protein>
<dbReference type="EMBL" id="ANHY01000003">
    <property type="protein sequence ID" value="EKV32452.1"/>
    <property type="molecule type" value="Genomic_DNA"/>
</dbReference>
<dbReference type="STRING" id="1238182.C882_2531"/>
<evidence type="ECO:0000313" key="2">
    <source>
        <dbReference type="EMBL" id="EKV32452.1"/>
    </source>
</evidence>
<evidence type="ECO:0000313" key="3">
    <source>
        <dbReference type="Proteomes" id="UP000009881"/>
    </source>
</evidence>
<evidence type="ECO:0000256" key="1">
    <source>
        <dbReference type="SAM" id="MobiDB-lite"/>
    </source>
</evidence>
<accession>K9H4F4</accession>
<comment type="caution">
    <text evidence="2">The sequence shown here is derived from an EMBL/GenBank/DDBJ whole genome shotgun (WGS) entry which is preliminary data.</text>
</comment>
<keyword evidence="3" id="KW-1185">Reference proteome</keyword>
<organism evidence="2 3">
    <name type="scientific">Caenispirillum salinarum AK4</name>
    <dbReference type="NCBI Taxonomy" id="1238182"/>
    <lineage>
        <taxon>Bacteria</taxon>
        <taxon>Pseudomonadati</taxon>
        <taxon>Pseudomonadota</taxon>
        <taxon>Alphaproteobacteria</taxon>
        <taxon>Rhodospirillales</taxon>
        <taxon>Novispirillaceae</taxon>
        <taxon>Caenispirillum</taxon>
    </lineage>
</organism>
<dbReference type="Proteomes" id="UP000009881">
    <property type="component" value="Unassembled WGS sequence"/>
</dbReference>
<dbReference type="AlphaFoldDB" id="K9H4F4"/>
<proteinExistence type="predicted"/>
<name>K9H4F4_9PROT</name>
<gene>
    <name evidence="2" type="ORF">C882_2531</name>
</gene>
<reference evidence="2 3" key="1">
    <citation type="journal article" date="2013" name="Genome Announc.">
        <title>Draft Genome Sequence of an Alphaproteobacterium, Caenispirillum salinarum AK4(T), Isolated from a Solar Saltern.</title>
        <authorList>
            <person name="Khatri I."/>
            <person name="Singh A."/>
            <person name="Korpole S."/>
            <person name="Pinnaka A.K."/>
            <person name="Subramanian S."/>
        </authorList>
    </citation>
    <scope>NUCLEOTIDE SEQUENCE [LARGE SCALE GENOMIC DNA]</scope>
    <source>
        <strain evidence="2 3">AK4</strain>
    </source>
</reference>
<sequence length="60" mass="6683">MRLPFLRPWATVRGRRGAGRAVIATRETVARLPRAFEPGPGRDSCGPDSSRAQRPLKRKV</sequence>
<feature type="region of interest" description="Disordered" evidence="1">
    <location>
        <begin position="33"/>
        <end position="60"/>
    </location>
</feature>